<dbReference type="EMBL" id="JANJQO010000302">
    <property type="protein sequence ID" value="KAJ2979231.1"/>
    <property type="molecule type" value="Genomic_DNA"/>
</dbReference>
<gene>
    <name evidence="1" type="ORF">NQ176_g3374</name>
</gene>
<reference evidence="1" key="1">
    <citation type="submission" date="2022-08" db="EMBL/GenBank/DDBJ databases">
        <title>Genome Sequence of Lecanicillium fungicola.</title>
        <authorList>
            <person name="Buettner E."/>
        </authorList>
    </citation>
    <scope>NUCLEOTIDE SEQUENCE</scope>
    <source>
        <strain evidence="1">Babe33</strain>
    </source>
</reference>
<keyword evidence="2" id="KW-1185">Reference proteome</keyword>
<evidence type="ECO:0000313" key="1">
    <source>
        <dbReference type="EMBL" id="KAJ2979231.1"/>
    </source>
</evidence>
<dbReference type="Proteomes" id="UP001143910">
    <property type="component" value="Unassembled WGS sequence"/>
</dbReference>
<accession>A0ACC1NK43</accession>
<proteinExistence type="predicted"/>
<name>A0ACC1NK43_9HYPO</name>
<comment type="caution">
    <text evidence="1">The sequence shown here is derived from an EMBL/GenBank/DDBJ whole genome shotgun (WGS) entry which is preliminary data.</text>
</comment>
<sequence length="238" mass="26232">MPVSAVEHGQNLATNSQLSWYTEPLLAASVLEDSSSQGSSQSEARLNPETPSFQAAERKEETLENTTANVKKPKRSRPNRYKNAPPAVIQRRRAANRKSQRAYRKRKDDRIAELEELLHQATQREREMSNAYMALRVNYEQLLMIGGPSNSHHSRSLSTASTATGITALSLTTAATSEEEDAASSFMAMAAFSHNNSSHHDSHHQHQNPLGLSPQMAHPQQQAAASPQLLSAYPPPPM</sequence>
<organism evidence="1 2">
    <name type="scientific">Zarea fungicola</name>
    <dbReference type="NCBI Taxonomy" id="93591"/>
    <lineage>
        <taxon>Eukaryota</taxon>
        <taxon>Fungi</taxon>
        <taxon>Dikarya</taxon>
        <taxon>Ascomycota</taxon>
        <taxon>Pezizomycotina</taxon>
        <taxon>Sordariomycetes</taxon>
        <taxon>Hypocreomycetidae</taxon>
        <taxon>Hypocreales</taxon>
        <taxon>Cordycipitaceae</taxon>
        <taxon>Zarea</taxon>
    </lineage>
</organism>
<protein>
    <submittedName>
        <fullName evidence="1">Uncharacterized protein</fullName>
    </submittedName>
</protein>
<evidence type="ECO:0000313" key="2">
    <source>
        <dbReference type="Proteomes" id="UP001143910"/>
    </source>
</evidence>